<keyword evidence="3 5" id="KW-0833">Ubl conjugation pathway</keyword>
<evidence type="ECO:0000256" key="1">
    <source>
        <dbReference type="ARBA" id="ARBA00009991"/>
    </source>
</evidence>
<dbReference type="EMBL" id="OVEO01000005">
    <property type="protein sequence ID" value="SPQ96124.1"/>
    <property type="molecule type" value="Genomic_DNA"/>
</dbReference>
<dbReference type="InterPro" id="IPR007471">
    <property type="entry name" value="N-end_Aminoacyl_Trfase_N"/>
</dbReference>
<dbReference type="InterPro" id="IPR030700">
    <property type="entry name" value="N-end_Aminoacyl_Trfase"/>
</dbReference>
<dbReference type="PANTHER" id="PTHR21367">
    <property type="entry name" value="ARGININE-TRNA-PROTEIN TRANSFERASE 1"/>
    <property type="match status" value="1"/>
</dbReference>
<dbReference type="GO" id="GO:0005737">
    <property type="term" value="C:cytoplasm"/>
    <property type="evidence" value="ECO:0007669"/>
    <property type="project" value="TreeGrafter"/>
</dbReference>
<evidence type="ECO:0000313" key="10">
    <source>
        <dbReference type="EMBL" id="SPQ96124.1"/>
    </source>
</evidence>
<dbReference type="OMA" id="KETHDMA"/>
<geneLocation type="mitochondrion" evidence="10"/>
<comment type="similarity">
    <text evidence="1 5">Belongs to the R-transferase family.</text>
</comment>
<evidence type="ECO:0000256" key="5">
    <source>
        <dbReference type="PIRNR" id="PIRNR037207"/>
    </source>
</evidence>
<protein>
    <recommendedName>
        <fullName evidence="5">Arginyl-tRNA--protein transferase 1</fullName>
        <shortName evidence="5">Arginyltransferase 1</shortName>
        <shortName evidence="5">R-transferase 1</shortName>
        <ecNumber evidence="5">2.3.2.8</ecNumber>
    </recommendedName>
    <alternativeName>
        <fullName evidence="5">Arginine-tRNA--protein transferase 1</fullName>
    </alternativeName>
</protein>
<dbReference type="EMBL" id="CDSF01000082">
    <property type="protein sequence ID" value="CEO98055.1"/>
    <property type="molecule type" value="Genomic_DNA"/>
</dbReference>
<proteinExistence type="inferred from homology"/>
<name>A0A0G4IS29_PLABS</name>
<keyword evidence="10" id="KW-0496">Mitochondrion</keyword>
<accession>A0A0G4IS29</accession>
<dbReference type="AlphaFoldDB" id="A0A0G4IS29"/>
<feature type="region of interest" description="Disordered" evidence="6">
    <location>
        <begin position="123"/>
        <end position="154"/>
    </location>
</feature>
<dbReference type="OrthoDB" id="74183at2759"/>
<dbReference type="PANTHER" id="PTHR21367:SF1">
    <property type="entry name" value="ARGINYL-TRNA--PROTEIN TRANSFERASE 1"/>
    <property type="match status" value="1"/>
</dbReference>
<evidence type="ECO:0000313" key="11">
    <source>
        <dbReference type="Proteomes" id="UP000039324"/>
    </source>
</evidence>
<evidence type="ECO:0000256" key="3">
    <source>
        <dbReference type="ARBA" id="ARBA00022786"/>
    </source>
</evidence>
<comment type="function">
    <text evidence="5">Involved in the post-translational conjugation of arginine to the N-terminal aspartate or glutamate of a protein. This arginylation is required for degradation of the protein via the ubiquitin pathway.</text>
</comment>
<reference evidence="10 12" key="2">
    <citation type="submission" date="2018-03" db="EMBL/GenBank/DDBJ databases">
        <authorList>
            <person name="Fogelqvist J."/>
        </authorList>
    </citation>
    <scope>NUCLEOTIDE SEQUENCE [LARGE SCALE GENOMIC DNA]</scope>
</reference>
<gene>
    <name evidence="9" type="ORF">PBRA_006169</name>
    <name evidence="10" type="ORF">PLBR_LOCUS3339</name>
</gene>
<keyword evidence="4 5" id="KW-0012">Acyltransferase</keyword>
<dbReference type="GO" id="GO:0004057">
    <property type="term" value="F:arginyl-tRNA--protein transferase activity"/>
    <property type="evidence" value="ECO:0007669"/>
    <property type="project" value="UniProtKB-EC"/>
</dbReference>
<feature type="domain" description="N-end rule aminoacyl transferase C-terminal" evidence="8">
    <location>
        <begin position="342"/>
        <end position="480"/>
    </location>
</feature>
<evidence type="ECO:0000256" key="2">
    <source>
        <dbReference type="ARBA" id="ARBA00022679"/>
    </source>
</evidence>
<sequence>MASATGGESRGQRGTSRQASLLAGAVVQRYDCPYCRQGVCQASCMAALALTCHDFAELVERGWCRSGRSLYRPEPEHSCCSQFSMRMDAMQFRPTHRHKRIIRRLDRLATSAGALSSCIATNGNHEQQQQQQQQQHHRKQKQQPRNSSSSSFVADDPFSKLIASALVDLLRRTGLCDELGEIPYPYPPWFLRPGRHPGHLCSNVVNRLDARDQSGQLAHAIVHDLRHALAAYDVHLSSSDRTGCINFAALRDTGSRECDCDDSAVRASLGAFASTGVLGGFDEALLRRWHKSRCKRKKETHDMATPASSSGLDEFAKAFERMASASDSVIEITLEDCSFTEEKYALYVNYQIASHSDSLEKLTRSQFTEFIVESPLTKSPLGFGSFHRCYRLRGRDHTPPRLIAFSVIDILPSGINSQYFVWDLSFQHLSLGIFSVLDEIRLVQLLNRLFPSCRHYYMGIFVTASPRMLYKRQFQPAELYFQGRWLPEETIDSMEAVVPRQPVDHTSTASDIDADVVVFVDNQLTTWGRFCEQRPPSPSAVLNVKRYRDLVGDLAFTMIYAL</sequence>
<evidence type="ECO:0000259" key="8">
    <source>
        <dbReference type="Pfam" id="PF04377"/>
    </source>
</evidence>
<keyword evidence="2 5" id="KW-0808">Transferase</keyword>
<keyword evidence="11" id="KW-1185">Reference proteome</keyword>
<dbReference type="InterPro" id="IPR017137">
    <property type="entry name" value="Arg-tRNA-P_Trfase_1_euk"/>
</dbReference>
<organism evidence="9 11">
    <name type="scientific">Plasmodiophora brassicae</name>
    <name type="common">Clubroot disease agent</name>
    <dbReference type="NCBI Taxonomy" id="37360"/>
    <lineage>
        <taxon>Eukaryota</taxon>
        <taxon>Sar</taxon>
        <taxon>Rhizaria</taxon>
        <taxon>Endomyxa</taxon>
        <taxon>Phytomyxea</taxon>
        <taxon>Plasmodiophorida</taxon>
        <taxon>Plasmodiophoridae</taxon>
        <taxon>Plasmodiophora</taxon>
    </lineage>
</organism>
<dbReference type="PIRSF" id="PIRSF037207">
    <property type="entry name" value="ATE1_euk"/>
    <property type="match status" value="1"/>
</dbReference>
<evidence type="ECO:0000256" key="4">
    <source>
        <dbReference type="ARBA" id="ARBA00023315"/>
    </source>
</evidence>
<dbReference type="Proteomes" id="UP000039324">
    <property type="component" value="Unassembled WGS sequence"/>
</dbReference>
<dbReference type="InterPro" id="IPR007472">
    <property type="entry name" value="N-end_Aminoacyl_Trfase_C"/>
</dbReference>
<evidence type="ECO:0000313" key="9">
    <source>
        <dbReference type="EMBL" id="CEO98055.1"/>
    </source>
</evidence>
<evidence type="ECO:0000313" key="12">
    <source>
        <dbReference type="Proteomes" id="UP000290189"/>
    </source>
</evidence>
<feature type="domain" description="N-end aminoacyl transferase N-terminal" evidence="7">
    <location>
        <begin position="30"/>
        <end position="100"/>
    </location>
</feature>
<evidence type="ECO:0000256" key="6">
    <source>
        <dbReference type="SAM" id="MobiDB-lite"/>
    </source>
</evidence>
<evidence type="ECO:0000259" key="7">
    <source>
        <dbReference type="Pfam" id="PF04376"/>
    </source>
</evidence>
<reference evidence="9 11" key="1">
    <citation type="submission" date="2015-02" db="EMBL/GenBank/DDBJ databases">
        <authorList>
            <person name="Chooi Y.-H."/>
        </authorList>
    </citation>
    <scope>NUCLEOTIDE SEQUENCE [LARGE SCALE GENOMIC DNA]</scope>
    <source>
        <strain evidence="9">E3</strain>
    </source>
</reference>
<comment type="catalytic activity">
    <reaction evidence="5">
        <text>an N-terminal L-alpha-aminoacyl-[protein] + L-arginyl-tRNA(Arg) = an N-terminal L-arginyl-L-aminoacyl-[protein] + tRNA(Arg) + H(+)</text>
        <dbReference type="Rhea" id="RHEA:10208"/>
        <dbReference type="Rhea" id="RHEA-COMP:9658"/>
        <dbReference type="Rhea" id="RHEA-COMP:9673"/>
        <dbReference type="Rhea" id="RHEA-COMP:10636"/>
        <dbReference type="Rhea" id="RHEA-COMP:10638"/>
        <dbReference type="ChEBI" id="CHEBI:15378"/>
        <dbReference type="ChEBI" id="CHEBI:78442"/>
        <dbReference type="ChEBI" id="CHEBI:78513"/>
        <dbReference type="ChEBI" id="CHEBI:78597"/>
        <dbReference type="ChEBI" id="CHEBI:83562"/>
        <dbReference type="EC" id="2.3.2.8"/>
    </reaction>
</comment>
<dbReference type="Pfam" id="PF04376">
    <property type="entry name" value="ATE_N"/>
    <property type="match status" value="1"/>
</dbReference>
<dbReference type="Proteomes" id="UP000290189">
    <property type="component" value="Unassembled WGS sequence"/>
</dbReference>
<dbReference type="Pfam" id="PF04377">
    <property type="entry name" value="ATE_C"/>
    <property type="match status" value="1"/>
</dbReference>
<dbReference type="EC" id="2.3.2.8" evidence="5"/>